<dbReference type="EMBL" id="AY150274">
    <property type="protein sequence ID" value="AAN78123.1"/>
    <property type="molecule type" value="Genomic_DNA"/>
</dbReference>
<dbReference type="AlphaFoldDB" id="Q8GDF1"/>
<comment type="similarity">
    <text evidence="1">Belongs to the Gram-positive plasmids replication protein type 1 family.</text>
</comment>
<keyword evidence="2" id="KW-0235">DNA replication</keyword>
<evidence type="ECO:0000256" key="1">
    <source>
        <dbReference type="ARBA" id="ARBA00008909"/>
    </source>
</evidence>
<feature type="region of interest" description="Disordered" evidence="3">
    <location>
        <begin position="28"/>
        <end position="58"/>
    </location>
</feature>
<geneLocation type="plasmid" evidence="4">
    <name>pPG01</name>
</geneLocation>
<dbReference type="GO" id="GO:0003677">
    <property type="term" value="F:DNA binding"/>
    <property type="evidence" value="ECO:0007669"/>
    <property type="project" value="InterPro"/>
</dbReference>
<name>Q8GDF1_9ACTN</name>
<gene>
    <name evidence="4" type="primary">rep</name>
</gene>
<dbReference type="GO" id="GO:0006260">
    <property type="term" value="P:DNA replication"/>
    <property type="evidence" value="ECO:0007669"/>
    <property type="project" value="UniProtKB-KW"/>
</dbReference>
<protein>
    <submittedName>
        <fullName evidence="4">Rep</fullName>
    </submittedName>
</protein>
<evidence type="ECO:0000313" key="4">
    <source>
        <dbReference type="EMBL" id="AAN78123.1"/>
    </source>
</evidence>
<sequence length="433" mass="48341">MLNIVTLSKAQPHDRLCSEHEPCAARRSERQRAAGDRLGTTRATFPVSDSPCRKPNEGRRHRYEMRDGLRNPQVMPLERVRKCGAVPVSQRIALMAGHGGAGYAGLATCGSVWACPVCAAKISAHRRDELARVVQVAVGLGFKVSMLTLTQRHHAGQDLAELWASLQSGWNAVTSGRRWQEFCAQLGVQGWVKAVEVTHGSHGWHVHVHVLVISKQDPTSVDTKIRHRRKQGRRRTPYPEEVQRPEDFIAERWSRGLRKRGVDFIAGSGGLDWQTADSGDEEALGRYVAKMNSSVDGLANEATLGGFKKARRGNRTPFQILEDFLDTGSETDLRLWRTYVSASHGRKALTWSKGLRDWAGMESEMSDEQVAAQDQCGEAVALFDHDAWRQIRTAGAAFLLDELELHGSEGVYAWLKKRRIHYEIPLVPWSTST</sequence>
<evidence type="ECO:0000256" key="2">
    <source>
        <dbReference type="ARBA" id="ARBA00022705"/>
    </source>
</evidence>
<proteinExistence type="inferred from homology"/>
<evidence type="ECO:0000256" key="3">
    <source>
        <dbReference type="SAM" id="MobiDB-lite"/>
    </source>
</evidence>
<organism evidence="4">
    <name type="scientific">Cutibacterium granulosum</name>
    <dbReference type="NCBI Taxonomy" id="33011"/>
    <lineage>
        <taxon>Bacteria</taxon>
        <taxon>Bacillati</taxon>
        <taxon>Actinomycetota</taxon>
        <taxon>Actinomycetes</taxon>
        <taxon>Propionibacteriales</taxon>
        <taxon>Propionibacteriaceae</taxon>
        <taxon>Cutibacterium</taxon>
    </lineage>
</organism>
<accession>Q8GDF1</accession>
<dbReference type="InterPro" id="IPR000989">
    <property type="entry name" value="Rep"/>
</dbReference>
<reference evidence="4" key="1">
    <citation type="journal article" date="2007" name="Plasmid">
        <title>Characterisation of cryptic plasmid pPG01 from Propionibacterium granulosum, the first plasmid to be isolated from a member of the cutaneous propionibacteria.</title>
        <authorList>
            <person name="Farrar M.D."/>
            <person name="Howson K.M."/>
            <person name="Emmott J.E."/>
            <person name="Bojar R.A."/>
            <person name="Holland K.T."/>
        </authorList>
    </citation>
    <scope>NUCLEOTIDE SEQUENCE</scope>
    <source>
        <strain evidence="4">PF283</strain>
        <plasmid evidence="4">pPG01</plasmid>
    </source>
</reference>
<keyword evidence="4" id="KW-0614">Plasmid</keyword>
<dbReference type="Pfam" id="PF01446">
    <property type="entry name" value="Rep_1"/>
    <property type="match status" value="1"/>
</dbReference>